<dbReference type="InterPro" id="IPR013587">
    <property type="entry name" value="Nitrate/nitrite_sensing"/>
</dbReference>
<reference evidence="2 3" key="1">
    <citation type="submission" date="2019-03" db="EMBL/GenBank/DDBJ databases">
        <title>Ramlibacter rhizophilus CCTCC AB2015357, whole genome shotgun sequence.</title>
        <authorList>
            <person name="Zhang X."/>
            <person name="Feng G."/>
            <person name="Zhu H."/>
        </authorList>
    </citation>
    <scope>NUCLEOTIDE SEQUENCE [LARGE SCALE GENOMIC DNA]</scope>
    <source>
        <strain evidence="2 3">CCTCC AB2015357</strain>
    </source>
</reference>
<accession>A0A4Z0C1D3</accession>
<dbReference type="Proteomes" id="UP000297564">
    <property type="component" value="Unassembled WGS sequence"/>
</dbReference>
<protein>
    <submittedName>
        <fullName evidence="2">ANTAR domain-containing protein</fullName>
    </submittedName>
</protein>
<organism evidence="2 3">
    <name type="scientific">Ramlibacter rhizophilus</name>
    <dbReference type="NCBI Taxonomy" id="1781167"/>
    <lineage>
        <taxon>Bacteria</taxon>
        <taxon>Pseudomonadati</taxon>
        <taxon>Pseudomonadota</taxon>
        <taxon>Betaproteobacteria</taxon>
        <taxon>Burkholderiales</taxon>
        <taxon>Comamonadaceae</taxon>
        <taxon>Ramlibacter</taxon>
    </lineage>
</organism>
<dbReference type="RefSeq" id="WP_135283496.1">
    <property type="nucleotide sequence ID" value="NZ_SMLL01000001.1"/>
</dbReference>
<dbReference type="Pfam" id="PF03861">
    <property type="entry name" value="ANTAR"/>
    <property type="match status" value="1"/>
</dbReference>
<dbReference type="PROSITE" id="PS50921">
    <property type="entry name" value="ANTAR"/>
    <property type="match status" value="1"/>
</dbReference>
<name>A0A4Z0C1D3_9BURK</name>
<dbReference type="SMART" id="SM01012">
    <property type="entry name" value="ANTAR"/>
    <property type="match status" value="1"/>
</dbReference>
<feature type="domain" description="ANTAR" evidence="1">
    <location>
        <begin position="335"/>
        <end position="396"/>
    </location>
</feature>
<dbReference type="EMBL" id="SMLL01000001">
    <property type="protein sequence ID" value="TFZ04614.1"/>
    <property type="molecule type" value="Genomic_DNA"/>
</dbReference>
<dbReference type="InterPro" id="IPR011006">
    <property type="entry name" value="CheY-like_superfamily"/>
</dbReference>
<comment type="caution">
    <text evidence="2">The sequence shown here is derived from an EMBL/GenBank/DDBJ whole genome shotgun (WGS) entry which is preliminary data.</text>
</comment>
<dbReference type="AlphaFoldDB" id="A0A4Z0C1D3"/>
<dbReference type="Gene3D" id="1.10.10.10">
    <property type="entry name" value="Winged helix-like DNA-binding domain superfamily/Winged helix DNA-binding domain"/>
    <property type="match status" value="1"/>
</dbReference>
<dbReference type="GO" id="GO:0003723">
    <property type="term" value="F:RNA binding"/>
    <property type="evidence" value="ECO:0007669"/>
    <property type="project" value="InterPro"/>
</dbReference>
<sequence>MTSAFAFLLASRQCEIAELEQLARSCELVGAVARLVHALQRERGISNVFLSSRGQRFARQRREQQAECERAEAGLRQWLDALETSATPVGNGSRLFSRIALVLHALEGLPALRERITGHELVAAEATAAFSVLIASLLAVVFEAADSATDPDVSRALVALLHLMQGKEFAGQERALGARSFATGHIDAAGQQQWRHLIESQQSCLQVFADFSQAEGAPAGVASPPSPGSADLARLRHLGCTGDGALDSAFSDAWYETCTRRIDDLHADEDRLARHLRTLCERRIAQAREDLSDQRAVLDRLLGQARPVEPDAPAPLGRQLGRAVFEMAQTQSRRLQDLSGELEAARARLNDRKTIERAKGLLMAHRQISEDEAYKALRQLAMNQNKRLVDVAEALLSLAEVLPARDRPFDGAQDGAKKSSFG</sequence>
<proteinExistence type="predicted"/>
<dbReference type="InterPro" id="IPR005561">
    <property type="entry name" value="ANTAR"/>
</dbReference>
<gene>
    <name evidence="2" type="ORF">EZ242_02370</name>
</gene>
<dbReference type="Pfam" id="PF08376">
    <property type="entry name" value="NIT"/>
    <property type="match status" value="1"/>
</dbReference>
<dbReference type="OrthoDB" id="9782798at2"/>
<dbReference type="SUPFAM" id="SSF52172">
    <property type="entry name" value="CheY-like"/>
    <property type="match status" value="1"/>
</dbReference>
<evidence type="ECO:0000313" key="2">
    <source>
        <dbReference type="EMBL" id="TFZ04614.1"/>
    </source>
</evidence>
<evidence type="ECO:0000313" key="3">
    <source>
        <dbReference type="Proteomes" id="UP000297564"/>
    </source>
</evidence>
<dbReference type="InterPro" id="IPR036388">
    <property type="entry name" value="WH-like_DNA-bd_sf"/>
</dbReference>
<keyword evidence="3" id="KW-1185">Reference proteome</keyword>
<evidence type="ECO:0000259" key="1">
    <source>
        <dbReference type="PROSITE" id="PS50921"/>
    </source>
</evidence>